<dbReference type="OrthoDB" id="2453368at2"/>
<dbReference type="RefSeq" id="WP_144925651.1">
    <property type="nucleotide sequence ID" value="NZ_VDUW01000012.1"/>
</dbReference>
<keyword evidence="2" id="KW-1185">Reference proteome</keyword>
<sequence>MQDKIILKKNARERLELTNIDLKLLAFLEQQRLLTLQQFYQAAKHLFELGIKEYSFKNRIRKFEDYHLIRSEHYSKGFEGERFKFLAIGSKAVDVLIENGLLDQSYNKPKIYKFNQKKNLLHFIATQQAALNILTTFNKKAIRDPNTNKTKYPIIYNQTSFSYSPAMYPYTEWVRKHKNLHRQNNGAYHAEIAKYMTTGSKARNKLNGATMTIVKPDWIIKLKGTPEVRDAIINIEMDMGTEPIETLAQKLFKYAILAEKNPEVLHIMDIVIVDNSLSNRSSFSDGISRTKNILQRFKSDSAVIKRLKESGLKLIVHPLGLNVNQLYKTLRKY</sequence>
<evidence type="ECO:0000313" key="2">
    <source>
        <dbReference type="Proteomes" id="UP000321574"/>
    </source>
</evidence>
<comment type="caution">
    <text evidence="1">The sequence shown here is derived from an EMBL/GenBank/DDBJ whole genome shotgun (WGS) entry which is preliminary data.</text>
</comment>
<name>A0A5C8NGP1_9BACI</name>
<dbReference type="AlphaFoldDB" id="A0A5C8NGP1"/>
<dbReference type="InterPro" id="IPR025855">
    <property type="entry name" value="Replic_Relax"/>
</dbReference>
<organism evidence="1 2">
    <name type="scientific">Cerasibacillus terrae</name>
    <dbReference type="NCBI Taxonomy" id="2498845"/>
    <lineage>
        <taxon>Bacteria</taxon>
        <taxon>Bacillati</taxon>
        <taxon>Bacillota</taxon>
        <taxon>Bacilli</taxon>
        <taxon>Bacillales</taxon>
        <taxon>Bacillaceae</taxon>
        <taxon>Cerasibacillus</taxon>
    </lineage>
</organism>
<dbReference type="EMBL" id="VDUW01000012">
    <property type="protein sequence ID" value="TXL61064.1"/>
    <property type="molecule type" value="Genomic_DNA"/>
</dbReference>
<evidence type="ECO:0000313" key="1">
    <source>
        <dbReference type="EMBL" id="TXL61064.1"/>
    </source>
</evidence>
<dbReference type="Proteomes" id="UP000321574">
    <property type="component" value="Unassembled WGS sequence"/>
</dbReference>
<dbReference type="Pfam" id="PF13814">
    <property type="entry name" value="Replic_Relax"/>
    <property type="match status" value="1"/>
</dbReference>
<reference evidence="1 2" key="1">
    <citation type="submission" date="2019-06" db="EMBL/GenBank/DDBJ databases">
        <title>Cerasibacillus sp. nov., isolated from maize field.</title>
        <authorList>
            <person name="Lin S.-Y."/>
            <person name="Tsai C.-F."/>
            <person name="Young C.-C."/>
        </authorList>
    </citation>
    <scope>NUCLEOTIDE SEQUENCE [LARGE SCALE GENOMIC DNA]</scope>
    <source>
        <strain evidence="1 2">CC-CFT480</strain>
    </source>
</reference>
<protein>
    <recommendedName>
        <fullName evidence="3">Replication-relaxation</fullName>
    </recommendedName>
</protein>
<gene>
    <name evidence="1" type="ORF">FHP05_13325</name>
</gene>
<accession>A0A5C8NGP1</accession>
<proteinExistence type="predicted"/>
<evidence type="ECO:0008006" key="3">
    <source>
        <dbReference type="Google" id="ProtNLM"/>
    </source>
</evidence>